<feature type="signal peptide" evidence="1">
    <location>
        <begin position="1"/>
        <end position="23"/>
    </location>
</feature>
<feature type="chain" id="PRO_5004243737" evidence="1">
    <location>
        <begin position="24"/>
        <end position="56"/>
    </location>
</feature>
<dbReference type="AlphaFoldDB" id="Q4S857"/>
<dbReference type="EMBL" id="CAAE01014709">
    <property type="protein sequence ID" value="CAG03175.1"/>
    <property type="molecule type" value="Genomic_DNA"/>
</dbReference>
<protein>
    <submittedName>
        <fullName evidence="2">(spotted green pufferfish) hypothetical protein</fullName>
    </submittedName>
</protein>
<accession>Q4S857</accession>
<comment type="caution">
    <text evidence="2">The sequence shown here is derived from an EMBL/GenBank/DDBJ whole genome shotgun (WGS) entry which is preliminary data.</text>
</comment>
<sequence length="56" mass="6131">MMQNFKLNAHLAHMAMSLMLSLCEEAKIKAGMSANTCHESTRHCATQPDLGTTPNI</sequence>
<dbReference type="KEGG" id="tng:GSTEN00022496G001"/>
<organism evidence="2">
    <name type="scientific">Tetraodon nigroviridis</name>
    <name type="common">Spotted green pufferfish</name>
    <name type="synonym">Chelonodon nigroviridis</name>
    <dbReference type="NCBI Taxonomy" id="99883"/>
    <lineage>
        <taxon>Eukaryota</taxon>
        <taxon>Metazoa</taxon>
        <taxon>Chordata</taxon>
        <taxon>Craniata</taxon>
        <taxon>Vertebrata</taxon>
        <taxon>Euteleostomi</taxon>
        <taxon>Actinopterygii</taxon>
        <taxon>Neopterygii</taxon>
        <taxon>Teleostei</taxon>
        <taxon>Neoteleostei</taxon>
        <taxon>Acanthomorphata</taxon>
        <taxon>Eupercaria</taxon>
        <taxon>Tetraodontiformes</taxon>
        <taxon>Tetradontoidea</taxon>
        <taxon>Tetraodontidae</taxon>
        <taxon>Tetraodon</taxon>
    </lineage>
</organism>
<evidence type="ECO:0000256" key="1">
    <source>
        <dbReference type="SAM" id="SignalP"/>
    </source>
</evidence>
<evidence type="ECO:0000313" key="2">
    <source>
        <dbReference type="EMBL" id="CAG03175.1"/>
    </source>
</evidence>
<gene>
    <name evidence="2" type="ORF">GSTENG00022496001</name>
</gene>
<name>Q4S857_TETNG</name>
<keyword evidence="1" id="KW-0732">Signal</keyword>
<reference evidence="2" key="1">
    <citation type="journal article" date="2004" name="Nature">
        <title>Genome duplication in the teleost fish Tetraodon nigroviridis reveals the early vertebrate proto-karyotype.</title>
        <authorList>
            <person name="Jaillon O."/>
            <person name="Aury J.-M."/>
            <person name="Brunet F."/>
            <person name="Petit J.-L."/>
            <person name="Stange-Thomann N."/>
            <person name="Mauceli E."/>
            <person name="Bouneau L."/>
            <person name="Fischer C."/>
            <person name="Ozouf-Costaz C."/>
            <person name="Bernot A."/>
            <person name="Nicaud S."/>
            <person name="Jaffe D."/>
            <person name="Fisher S."/>
            <person name="Lutfalla G."/>
            <person name="Dossat C."/>
            <person name="Segurens B."/>
            <person name="Dasilva C."/>
            <person name="Salanoubat M."/>
            <person name="Levy M."/>
            <person name="Boudet N."/>
            <person name="Castellano S."/>
            <person name="Anthouard V."/>
            <person name="Jubin C."/>
            <person name="Castelli V."/>
            <person name="Katinka M."/>
            <person name="Vacherie B."/>
            <person name="Biemont C."/>
            <person name="Skalli Z."/>
            <person name="Cattolico L."/>
            <person name="Poulain J."/>
            <person name="De Berardinis V."/>
            <person name="Cruaud C."/>
            <person name="Duprat S."/>
            <person name="Brottier P."/>
            <person name="Coutanceau J.-P."/>
            <person name="Gouzy J."/>
            <person name="Parra G."/>
            <person name="Lardier G."/>
            <person name="Chapple C."/>
            <person name="McKernan K.J."/>
            <person name="McEwan P."/>
            <person name="Bosak S."/>
            <person name="Kellis M."/>
            <person name="Volff J.-N."/>
            <person name="Guigo R."/>
            <person name="Zody M.C."/>
            <person name="Mesirov J."/>
            <person name="Lindblad-Toh K."/>
            <person name="Birren B."/>
            <person name="Nusbaum C."/>
            <person name="Kahn D."/>
            <person name="Robinson-Rechavi M."/>
            <person name="Laudet V."/>
            <person name="Schachter V."/>
            <person name="Quetier F."/>
            <person name="Saurin W."/>
            <person name="Scarpelli C."/>
            <person name="Wincker P."/>
            <person name="Lander E.S."/>
            <person name="Weissenbach J."/>
            <person name="Roest Crollius H."/>
        </authorList>
    </citation>
    <scope>NUCLEOTIDE SEQUENCE [LARGE SCALE GENOMIC DNA]</scope>
</reference>
<proteinExistence type="predicted"/>
<reference evidence="2" key="2">
    <citation type="submission" date="2004-02" db="EMBL/GenBank/DDBJ databases">
        <authorList>
            <consortium name="Genoscope"/>
            <consortium name="Whitehead Institute Centre for Genome Research"/>
        </authorList>
    </citation>
    <scope>NUCLEOTIDE SEQUENCE</scope>
</reference>